<organism evidence="1">
    <name type="scientific">mine drainage metagenome</name>
    <dbReference type="NCBI Taxonomy" id="410659"/>
    <lineage>
        <taxon>unclassified sequences</taxon>
        <taxon>metagenomes</taxon>
        <taxon>ecological metagenomes</taxon>
    </lineage>
</organism>
<name>A0A1J5T3G4_9ZZZZ</name>
<comment type="caution">
    <text evidence="1">The sequence shown here is derived from an EMBL/GenBank/DDBJ whole genome shotgun (WGS) entry which is preliminary data.</text>
</comment>
<dbReference type="EMBL" id="MLJW01000032">
    <property type="protein sequence ID" value="OIR08380.1"/>
    <property type="molecule type" value="Genomic_DNA"/>
</dbReference>
<gene>
    <name evidence="1" type="ORF">GALL_95480</name>
</gene>
<evidence type="ECO:0000313" key="1">
    <source>
        <dbReference type="EMBL" id="OIR08380.1"/>
    </source>
</evidence>
<reference evidence="1" key="1">
    <citation type="submission" date="2016-10" db="EMBL/GenBank/DDBJ databases">
        <title>Sequence of Gallionella enrichment culture.</title>
        <authorList>
            <person name="Poehlein A."/>
            <person name="Muehling M."/>
            <person name="Daniel R."/>
        </authorList>
    </citation>
    <scope>NUCLEOTIDE SEQUENCE</scope>
</reference>
<proteinExistence type="predicted"/>
<protein>
    <submittedName>
        <fullName evidence="1">Uncharacterized protein</fullName>
    </submittedName>
</protein>
<dbReference type="AlphaFoldDB" id="A0A1J5T3G4"/>
<accession>A0A1J5T3G4</accession>
<sequence length="94" mass="11244">MIVIDGYGRILTPQSKLPSNTGIKADYSKLARSFTPNQLTNLKYRYHTVPPRVLYVPDIYTLKSLRGIYCVYKKKFWYWKKEDGLFYLDETYYK</sequence>